<dbReference type="Proteomes" id="UP000198615">
    <property type="component" value="Unassembled WGS sequence"/>
</dbReference>
<sequence>MSTDDRTASMRHAFEAMTALNGLTLPPERVETIYEGFVGLQAMTADLRRPRTAAAEPAGIFVPDTIIRSAAP</sequence>
<dbReference type="RefSeq" id="WP_028792792.1">
    <property type="nucleotide sequence ID" value="NZ_FNBW01000005.1"/>
</dbReference>
<evidence type="ECO:0000313" key="1">
    <source>
        <dbReference type="EMBL" id="SDF63117.1"/>
    </source>
</evidence>
<name>A0A8G2EUY8_9PROT</name>
<reference evidence="1 2" key="1">
    <citation type="submission" date="2016-10" db="EMBL/GenBank/DDBJ databases">
        <authorList>
            <person name="Varghese N."/>
            <person name="Submissions S."/>
        </authorList>
    </citation>
    <scope>NUCLEOTIDE SEQUENCE [LARGE SCALE GENOMIC DNA]</scope>
    <source>
        <strain evidence="1 2">DSM 18839</strain>
    </source>
</reference>
<dbReference type="AlphaFoldDB" id="A0A8G2EUY8"/>
<comment type="caution">
    <text evidence="1">The sequence shown here is derived from an EMBL/GenBank/DDBJ whole genome shotgun (WGS) entry which is preliminary data.</text>
</comment>
<dbReference type="EMBL" id="FNBW01000005">
    <property type="protein sequence ID" value="SDF63117.1"/>
    <property type="molecule type" value="Genomic_DNA"/>
</dbReference>
<proteinExistence type="predicted"/>
<keyword evidence="2" id="KW-1185">Reference proteome</keyword>
<organism evidence="1 2">
    <name type="scientific">Thalassobaculum litoreum DSM 18839</name>
    <dbReference type="NCBI Taxonomy" id="1123362"/>
    <lineage>
        <taxon>Bacteria</taxon>
        <taxon>Pseudomonadati</taxon>
        <taxon>Pseudomonadota</taxon>
        <taxon>Alphaproteobacteria</taxon>
        <taxon>Rhodospirillales</taxon>
        <taxon>Thalassobaculaceae</taxon>
        <taxon>Thalassobaculum</taxon>
    </lineage>
</organism>
<evidence type="ECO:0000313" key="2">
    <source>
        <dbReference type="Proteomes" id="UP000198615"/>
    </source>
</evidence>
<gene>
    <name evidence="1" type="ORF">SAMN05660686_01847</name>
</gene>
<dbReference type="OrthoDB" id="7279366at2"/>
<protein>
    <submittedName>
        <fullName evidence="1">Uncharacterized protein</fullName>
    </submittedName>
</protein>
<accession>A0A8G2EUY8</accession>